<dbReference type="EMBL" id="LR134521">
    <property type="protein sequence ID" value="VEJ29768.1"/>
    <property type="molecule type" value="Genomic_DNA"/>
</dbReference>
<keyword evidence="5" id="KW-0472">Membrane</keyword>
<evidence type="ECO:0000259" key="3">
    <source>
        <dbReference type="Pfam" id="PF13490"/>
    </source>
</evidence>
<evidence type="ECO:0000313" key="7">
    <source>
        <dbReference type="Proteomes" id="UP000270988"/>
    </source>
</evidence>
<sequence>MEEQTPENSTALTEDCGGNPCSTTLKNLYEYLDGALTAEEIQEIQRHLDACSHCAEAKDLEVLLRAKIKSSCDEQAPESLKARLLEHIDEFCSASA</sequence>
<dbReference type="Proteomes" id="UP000219947">
    <property type="component" value="Unassembled WGS sequence"/>
</dbReference>
<keyword evidence="5" id="KW-0812">Transmembrane</keyword>
<protein>
    <submittedName>
        <fullName evidence="4">Mycothiol system anti-sigma-R factor</fullName>
    </submittedName>
    <submittedName>
        <fullName evidence="5">Predicted transmembrane transcriptional regulator (Anti-sigma factor)</fullName>
    </submittedName>
</protein>
<dbReference type="Pfam" id="PF13490">
    <property type="entry name" value="zf-HC2"/>
    <property type="match status" value="1"/>
</dbReference>
<evidence type="ECO:0000313" key="4">
    <source>
        <dbReference type="EMBL" id="PEN17037.1"/>
    </source>
</evidence>
<reference evidence="4" key="1">
    <citation type="submission" date="2017-10" db="EMBL/GenBank/DDBJ databases">
        <title>Kefir isolates.</title>
        <authorList>
            <person name="Kim Y."/>
            <person name="Blasche S."/>
        </authorList>
    </citation>
    <scope>NUCLEOTIDE SEQUENCE [LARGE SCALE GENOMIC DNA]</scope>
    <source>
        <strain evidence="4">OG2-2</strain>
    </source>
</reference>
<keyword evidence="6" id="KW-1185">Reference proteome</keyword>
<keyword evidence="2" id="KW-0804">Transcription</keyword>
<feature type="domain" description="Putative zinc-finger" evidence="3">
    <location>
        <begin position="21"/>
        <end position="55"/>
    </location>
</feature>
<dbReference type="Proteomes" id="UP000270988">
    <property type="component" value="Chromosome"/>
</dbReference>
<evidence type="ECO:0000256" key="2">
    <source>
        <dbReference type="ARBA" id="ARBA00023163"/>
    </source>
</evidence>
<evidence type="ECO:0000313" key="6">
    <source>
        <dbReference type="Proteomes" id="UP000219947"/>
    </source>
</evidence>
<gene>
    <name evidence="4" type="primary">rsrA</name>
    <name evidence="4" type="ORF">CRM92_03165</name>
    <name evidence="5" type="ORF">NCTC10918_01038</name>
</gene>
<reference evidence="5 7" key="2">
    <citation type="submission" date="2018-12" db="EMBL/GenBank/DDBJ databases">
        <authorList>
            <consortium name="Pathogen Informatics"/>
        </authorList>
    </citation>
    <scope>NUCLEOTIDE SEQUENCE [LARGE SCALE GENOMIC DNA]</scope>
    <source>
        <strain evidence="5 7">NCTC10918</strain>
    </source>
</reference>
<name>A0A2A8D8D3_9MICC</name>
<proteinExistence type="predicted"/>
<dbReference type="InterPro" id="IPR027383">
    <property type="entry name" value="Znf_put"/>
</dbReference>
<dbReference type="NCBIfam" id="TIGR03988">
    <property type="entry name" value="antisig_RsrA"/>
    <property type="match status" value="1"/>
</dbReference>
<dbReference type="RefSeq" id="WP_070620891.1">
    <property type="nucleotide sequence ID" value="NZ_CAKARO010000040.1"/>
</dbReference>
<accession>A0A2A8D8D3</accession>
<keyword evidence="1" id="KW-0805">Transcription regulation</keyword>
<dbReference type="InterPro" id="IPR041916">
    <property type="entry name" value="Anti_sigma_zinc_sf"/>
</dbReference>
<dbReference type="STRING" id="762948.HMPREF0733_10030"/>
<dbReference type="AlphaFoldDB" id="A0A2A8D8D3"/>
<dbReference type="InterPro" id="IPR024020">
    <property type="entry name" value="Anit_sigma_mycothiol_RsrA"/>
</dbReference>
<organism evidence="4 6">
    <name type="scientific">Rothia dentocariosa</name>
    <dbReference type="NCBI Taxonomy" id="2047"/>
    <lineage>
        <taxon>Bacteria</taxon>
        <taxon>Bacillati</taxon>
        <taxon>Actinomycetota</taxon>
        <taxon>Actinomycetes</taxon>
        <taxon>Micrococcales</taxon>
        <taxon>Micrococcaceae</taxon>
        <taxon>Rothia</taxon>
    </lineage>
</organism>
<evidence type="ECO:0000256" key="1">
    <source>
        <dbReference type="ARBA" id="ARBA00023015"/>
    </source>
</evidence>
<dbReference type="Gene3D" id="1.10.10.1320">
    <property type="entry name" value="Anti-sigma factor, zinc-finger domain"/>
    <property type="match status" value="1"/>
</dbReference>
<dbReference type="EMBL" id="PDEV01000001">
    <property type="protein sequence ID" value="PEN17037.1"/>
    <property type="molecule type" value="Genomic_DNA"/>
</dbReference>
<evidence type="ECO:0000313" key="5">
    <source>
        <dbReference type="EMBL" id="VEJ29768.1"/>
    </source>
</evidence>